<feature type="region of interest" description="Disordered" evidence="7">
    <location>
        <begin position="531"/>
        <end position="565"/>
    </location>
</feature>
<feature type="compositionally biased region" description="Basic and acidic residues" evidence="7">
    <location>
        <begin position="554"/>
        <end position="565"/>
    </location>
</feature>
<dbReference type="AlphaFoldDB" id="A0A1Y2BR90"/>
<evidence type="ECO:0000256" key="4">
    <source>
        <dbReference type="ARBA" id="ARBA00022490"/>
    </source>
</evidence>
<dbReference type="PANTHER" id="PTHR14326">
    <property type="entry name" value="TARGETING PROTEIN FOR XKLP2"/>
    <property type="match status" value="1"/>
</dbReference>
<proteinExistence type="inferred from homology"/>
<feature type="compositionally biased region" description="Acidic residues" evidence="7">
    <location>
        <begin position="174"/>
        <end position="183"/>
    </location>
</feature>
<feature type="region of interest" description="Disordered" evidence="7">
    <location>
        <begin position="609"/>
        <end position="664"/>
    </location>
</feature>
<dbReference type="InterPro" id="IPR027330">
    <property type="entry name" value="TPX2_central_dom"/>
</dbReference>
<keyword evidence="6" id="KW-0539">Nucleus</keyword>
<comment type="subcellular location">
    <subcellularLocation>
        <location evidence="2">Cytoplasm</location>
        <location evidence="2">Cytoskeleton</location>
        <location evidence="2">Spindle</location>
    </subcellularLocation>
    <subcellularLocation>
        <location evidence="1">Nucleus</location>
    </subcellularLocation>
</comment>
<evidence type="ECO:0000256" key="2">
    <source>
        <dbReference type="ARBA" id="ARBA00004186"/>
    </source>
</evidence>
<evidence type="ECO:0000256" key="5">
    <source>
        <dbReference type="ARBA" id="ARBA00023212"/>
    </source>
</evidence>
<dbReference type="Pfam" id="PF12214">
    <property type="entry name" value="TPX2_importin"/>
    <property type="match status" value="1"/>
</dbReference>
<dbReference type="Proteomes" id="UP000193642">
    <property type="component" value="Unassembled WGS sequence"/>
</dbReference>
<dbReference type="PANTHER" id="PTHR14326:SF44">
    <property type="entry name" value="TARGETING PROTEIN FOR XKLP2"/>
    <property type="match status" value="1"/>
</dbReference>
<feature type="compositionally biased region" description="Basic and acidic residues" evidence="7">
    <location>
        <begin position="629"/>
        <end position="664"/>
    </location>
</feature>
<evidence type="ECO:0000256" key="1">
    <source>
        <dbReference type="ARBA" id="ARBA00004123"/>
    </source>
</evidence>
<protein>
    <recommendedName>
        <fullName evidence="12">TPX2 C-terminal domain-containing protein</fullName>
    </recommendedName>
</protein>
<feature type="compositionally biased region" description="Basic and acidic residues" evidence="7">
    <location>
        <begin position="779"/>
        <end position="797"/>
    </location>
</feature>
<keyword evidence="11" id="KW-1185">Reference proteome</keyword>
<feature type="compositionally biased region" description="Basic and acidic residues" evidence="7">
    <location>
        <begin position="697"/>
        <end position="721"/>
    </location>
</feature>
<feature type="compositionally biased region" description="Basic and acidic residues" evidence="7">
    <location>
        <begin position="531"/>
        <end position="541"/>
    </location>
</feature>
<dbReference type="InterPro" id="IPR027329">
    <property type="entry name" value="TPX2_C"/>
</dbReference>
<gene>
    <name evidence="10" type="ORF">BCR33DRAFT_854838</name>
</gene>
<dbReference type="InterPro" id="IPR009675">
    <property type="entry name" value="TPX2_fam"/>
</dbReference>
<feature type="region of interest" description="Disordered" evidence="7">
    <location>
        <begin position="447"/>
        <end position="489"/>
    </location>
</feature>
<dbReference type="EMBL" id="MCGO01000051">
    <property type="protein sequence ID" value="ORY37261.1"/>
    <property type="molecule type" value="Genomic_DNA"/>
</dbReference>
<feature type="compositionally biased region" description="Low complexity" evidence="7">
    <location>
        <begin position="52"/>
        <end position="79"/>
    </location>
</feature>
<feature type="region of interest" description="Disordered" evidence="7">
    <location>
        <begin position="281"/>
        <end position="306"/>
    </location>
</feature>
<evidence type="ECO:0000256" key="3">
    <source>
        <dbReference type="ARBA" id="ARBA00005885"/>
    </source>
</evidence>
<evidence type="ECO:0000256" key="6">
    <source>
        <dbReference type="ARBA" id="ARBA00023242"/>
    </source>
</evidence>
<feature type="compositionally biased region" description="Acidic residues" evidence="7">
    <location>
        <begin position="759"/>
        <end position="778"/>
    </location>
</feature>
<sequence length="808" mass="90356">MSSAPLSPSQRPNLSSPIRVPTTPSKQQHQLEPSPNQSMSSRKMHAHSTLQPSKLSKSISLESLSSPASPSSSSLSSSSTYTKAPPSLLNLPQSASVDAAFEFAAPKYVDFDRIDANEEGDESANPWSSVKQNNQTKQQQQQQVDAWFDNRHSSPLTGPSRVARPSALLAQLDSDIEVEEYDDAPTPKASEKRVRPKTAGPVRPEFKANQPVKPRPMTASHTSTGAARPKSSVPTKEVSRLFSNLSLTANKKKTPTSDPEAKARLLASTAAWNARRAAVAAEESLSSRKTVSHDAEKRGPTVPKEFSFMGRPKMVVKSPGIKKRKPVMKKATTDLTVPKPFRFHETHSHSRFMDMKADADKSPFVPLVNRVKQFEEAVPDRFKPVPKKSVMGSHMEPRLTKPHSPMLMTKVRSKPSTSLKSTEEMELEEMTNAPKFKAHPVNKKILKEPHIGAPPPHKPALTVPQSPAISKPRPPPPAPKPPSPKIKANPIRYLGVKPFEPVLEHRRVVAADVKLPGEAVRERKLREFEEEVRRGAEEMRRRREFKASGVPDLTKMDPLPEVKPKPVTEPVPFHFLTDSLPPKSAFGGEIASLDLVGKFVAQPVPQVEPFVPKKSNKPVTMPEPVLLHTDSRVEERRGFEEMKREREREEAEAREQARLAREEEERMEIRRMRQEQVFHAQPVRTFPGIQIHASQKRLTEPESPMLREKRERVQRMRERLMKMSPRRGGSGGGGRRGSGEVAVAAESARDLFAGREVPGEEEEEEEEEVPTGEFEAVEVEERGRGRRKEWGELKEWSDDVDVTSSPRF</sequence>
<organism evidence="10 11">
    <name type="scientific">Rhizoclosmatium globosum</name>
    <dbReference type="NCBI Taxonomy" id="329046"/>
    <lineage>
        <taxon>Eukaryota</taxon>
        <taxon>Fungi</taxon>
        <taxon>Fungi incertae sedis</taxon>
        <taxon>Chytridiomycota</taxon>
        <taxon>Chytridiomycota incertae sedis</taxon>
        <taxon>Chytridiomycetes</taxon>
        <taxon>Chytridiales</taxon>
        <taxon>Chytriomycetaceae</taxon>
        <taxon>Rhizoclosmatium</taxon>
    </lineage>
</organism>
<name>A0A1Y2BR90_9FUNG</name>
<reference evidence="10 11" key="1">
    <citation type="submission" date="2016-07" db="EMBL/GenBank/DDBJ databases">
        <title>Pervasive Adenine N6-methylation of Active Genes in Fungi.</title>
        <authorList>
            <consortium name="DOE Joint Genome Institute"/>
            <person name="Mondo S.J."/>
            <person name="Dannebaum R.O."/>
            <person name="Kuo R.C."/>
            <person name="Labutti K."/>
            <person name="Haridas S."/>
            <person name="Kuo A."/>
            <person name="Salamov A."/>
            <person name="Ahrendt S.R."/>
            <person name="Lipzen A."/>
            <person name="Sullivan W."/>
            <person name="Andreopoulos W.B."/>
            <person name="Clum A."/>
            <person name="Lindquist E."/>
            <person name="Daum C."/>
            <person name="Ramamoorthy G.K."/>
            <person name="Gryganskyi A."/>
            <person name="Culley D."/>
            <person name="Magnuson J.K."/>
            <person name="James T.Y."/>
            <person name="O'Malley M.A."/>
            <person name="Stajich J.E."/>
            <person name="Spatafora J.W."/>
            <person name="Visel A."/>
            <person name="Grigoriev I.V."/>
        </authorList>
    </citation>
    <scope>NUCLEOTIDE SEQUENCE [LARGE SCALE GENOMIC DNA]</scope>
    <source>
        <strain evidence="10 11">JEL800</strain>
    </source>
</reference>
<feature type="compositionally biased region" description="Pro residues" evidence="7">
    <location>
        <begin position="472"/>
        <end position="484"/>
    </location>
</feature>
<evidence type="ECO:0000313" key="11">
    <source>
        <dbReference type="Proteomes" id="UP000193642"/>
    </source>
</evidence>
<comment type="similarity">
    <text evidence="3">Belongs to the TPX2 family.</text>
</comment>
<feature type="region of interest" description="Disordered" evidence="7">
    <location>
        <begin position="1"/>
        <end position="90"/>
    </location>
</feature>
<keyword evidence="4" id="KW-0963">Cytoplasm</keyword>
<evidence type="ECO:0000256" key="7">
    <source>
        <dbReference type="SAM" id="MobiDB-lite"/>
    </source>
</evidence>
<accession>A0A1Y2BR90</accession>
<feature type="compositionally biased region" description="Polar residues" evidence="7">
    <location>
        <begin position="1"/>
        <end position="41"/>
    </location>
</feature>
<feature type="domain" description="TPX2 C-terminal" evidence="8">
    <location>
        <begin position="627"/>
        <end position="699"/>
    </location>
</feature>
<dbReference type="GO" id="GO:0060236">
    <property type="term" value="P:regulation of mitotic spindle organization"/>
    <property type="evidence" value="ECO:0007669"/>
    <property type="project" value="InterPro"/>
</dbReference>
<evidence type="ECO:0000259" key="8">
    <source>
        <dbReference type="Pfam" id="PF06886"/>
    </source>
</evidence>
<dbReference type="GO" id="GO:0005874">
    <property type="term" value="C:microtubule"/>
    <property type="evidence" value="ECO:0007669"/>
    <property type="project" value="InterPro"/>
</dbReference>
<dbReference type="Pfam" id="PF06886">
    <property type="entry name" value="TPX2"/>
    <property type="match status" value="1"/>
</dbReference>
<feature type="region of interest" description="Disordered" evidence="7">
    <location>
        <begin position="114"/>
        <end position="144"/>
    </location>
</feature>
<evidence type="ECO:0008006" key="12">
    <source>
        <dbReference type="Google" id="ProtNLM"/>
    </source>
</evidence>
<feature type="compositionally biased region" description="Low complexity" evidence="7">
    <location>
        <begin position="131"/>
        <end position="143"/>
    </location>
</feature>
<evidence type="ECO:0000313" key="10">
    <source>
        <dbReference type="EMBL" id="ORY37261.1"/>
    </source>
</evidence>
<keyword evidence="5" id="KW-0206">Cytoskeleton</keyword>
<feature type="region of interest" description="Disordered" evidence="7">
    <location>
        <begin position="174"/>
        <end position="236"/>
    </location>
</feature>
<dbReference type="OrthoDB" id="1684416at2759"/>
<dbReference type="GO" id="GO:0005634">
    <property type="term" value="C:nucleus"/>
    <property type="evidence" value="ECO:0007669"/>
    <property type="project" value="UniProtKB-SubCell"/>
</dbReference>
<feature type="region of interest" description="Disordered" evidence="7">
    <location>
        <begin position="681"/>
        <end position="808"/>
    </location>
</feature>
<dbReference type="GO" id="GO:0005819">
    <property type="term" value="C:spindle"/>
    <property type="evidence" value="ECO:0007669"/>
    <property type="project" value="UniProtKB-SubCell"/>
</dbReference>
<evidence type="ECO:0000259" key="9">
    <source>
        <dbReference type="Pfam" id="PF12214"/>
    </source>
</evidence>
<comment type="caution">
    <text evidence="10">The sequence shown here is derived from an EMBL/GenBank/DDBJ whole genome shotgun (WGS) entry which is preliminary data.</text>
</comment>
<dbReference type="STRING" id="329046.A0A1Y2BR90"/>
<feature type="domain" description="TPX2 central" evidence="9">
    <location>
        <begin position="398"/>
        <end position="465"/>
    </location>
</feature>